<keyword evidence="3" id="KW-1185">Reference proteome</keyword>
<dbReference type="InterPro" id="IPR023210">
    <property type="entry name" value="NADP_OxRdtase_dom"/>
</dbReference>
<accession>A0ABS7H718</accession>
<dbReference type="Gene3D" id="3.20.20.100">
    <property type="entry name" value="NADP-dependent oxidoreductase domain"/>
    <property type="match status" value="1"/>
</dbReference>
<dbReference type="PANTHER" id="PTHR43364">
    <property type="entry name" value="NADH-SPECIFIC METHYLGLYOXAL REDUCTASE-RELATED"/>
    <property type="match status" value="1"/>
</dbReference>
<dbReference type="SUPFAM" id="SSF51430">
    <property type="entry name" value="NAD(P)-linked oxidoreductase"/>
    <property type="match status" value="1"/>
</dbReference>
<evidence type="ECO:0000313" key="3">
    <source>
        <dbReference type="Proteomes" id="UP000757604"/>
    </source>
</evidence>
<dbReference type="PANTHER" id="PTHR43364:SF6">
    <property type="entry name" value="OXIDOREDUCTASE-RELATED"/>
    <property type="match status" value="1"/>
</dbReference>
<dbReference type="Proteomes" id="UP000757604">
    <property type="component" value="Unassembled WGS sequence"/>
</dbReference>
<feature type="domain" description="NADP-dependent oxidoreductase" evidence="1">
    <location>
        <begin position="15"/>
        <end position="311"/>
    </location>
</feature>
<protein>
    <submittedName>
        <fullName evidence="2">Aldo/keto reductase</fullName>
    </submittedName>
</protein>
<name>A0ABS7H718_9HYPH</name>
<dbReference type="EMBL" id="JAEUAO010000001">
    <property type="protein sequence ID" value="MBW9063041.1"/>
    <property type="molecule type" value="Genomic_DNA"/>
</dbReference>
<reference evidence="2 3" key="1">
    <citation type="journal article" date="2021" name="MBio">
        <title>Poor Competitiveness of Bradyrhizobium in Pigeon Pea Root Colonization in Indian Soils.</title>
        <authorList>
            <person name="Chalasani D."/>
            <person name="Basu A."/>
            <person name="Pullabhotla S.V.S.R.N."/>
            <person name="Jorrin B."/>
            <person name="Neal A.L."/>
            <person name="Poole P.S."/>
            <person name="Podile A.R."/>
            <person name="Tkacz A."/>
        </authorList>
    </citation>
    <scope>NUCLEOTIDE SEQUENCE [LARGE SCALE GENOMIC DNA]</scope>
    <source>
        <strain evidence="2 3">HU44</strain>
    </source>
</reference>
<evidence type="ECO:0000313" key="2">
    <source>
        <dbReference type="EMBL" id="MBW9063041.1"/>
    </source>
</evidence>
<organism evidence="2 3">
    <name type="scientific">Rhizobium herbae</name>
    <dbReference type="NCBI Taxonomy" id="508661"/>
    <lineage>
        <taxon>Bacteria</taxon>
        <taxon>Pseudomonadati</taxon>
        <taxon>Pseudomonadota</taxon>
        <taxon>Alphaproteobacteria</taxon>
        <taxon>Hyphomicrobiales</taxon>
        <taxon>Rhizobiaceae</taxon>
        <taxon>Rhizobium/Agrobacterium group</taxon>
        <taxon>Rhizobium</taxon>
    </lineage>
</organism>
<dbReference type="CDD" id="cd19081">
    <property type="entry name" value="AKR_AKR9C1"/>
    <property type="match status" value="1"/>
</dbReference>
<gene>
    <name evidence="2" type="ORF">JNB71_06890</name>
</gene>
<proteinExistence type="predicted"/>
<dbReference type="Pfam" id="PF00248">
    <property type="entry name" value="Aldo_ket_red"/>
    <property type="match status" value="1"/>
</dbReference>
<comment type="caution">
    <text evidence="2">The sequence shown here is derived from an EMBL/GenBank/DDBJ whole genome shotgun (WGS) entry which is preliminary data.</text>
</comment>
<dbReference type="RefSeq" id="WP_220371036.1">
    <property type="nucleotide sequence ID" value="NZ_JAEUAO010000001.1"/>
</dbReference>
<dbReference type="InterPro" id="IPR036812">
    <property type="entry name" value="NAD(P)_OxRdtase_dom_sf"/>
</dbReference>
<evidence type="ECO:0000259" key="1">
    <source>
        <dbReference type="Pfam" id="PF00248"/>
    </source>
</evidence>
<dbReference type="InterPro" id="IPR050523">
    <property type="entry name" value="AKR_Detox_Biosynth"/>
</dbReference>
<sequence>MIKRNLGRSGLSIAPLVLGGNVFGWNVDERTGFRLLDAFVDHGFNAIDTADVYSNWAPGNSGGESESMIGRWLKARPGMRERVVIFTKVGSDMGGAGQKGLSQKWILEAAEHSLRRLGTGVIDLYFAHVPDPDIPQEETLSAFGTLIEAGKVRSIGASNFDAGQLREALARSGSGLPRYTVLQPEYNLHDRSGFEGPMQELCVQEGIAAVTYFSLASGFLSGKYRGRADLSRSVRGEDVEKYFTPRGFAILDALQAVADRHEASLSEIALAWLMVQPAVAAPIASATKTEHIGSFARAAALQLTAEDLTQLAA</sequence>